<keyword evidence="1 2" id="KW-0238">DNA-binding</keyword>
<evidence type="ECO:0000313" key="5">
    <source>
        <dbReference type="Proteomes" id="UP000599578"/>
    </source>
</evidence>
<dbReference type="Pfam" id="PF00440">
    <property type="entry name" value="TetR_N"/>
    <property type="match status" value="1"/>
</dbReference>
<dbReference type="PANTHER" id="PTHR30055">
    <property type="entry name" value="HTH-TYPE TRANSCRIPTIONAL REGULATOR RUTR"/>
    <property type="match status" value="1"/>
</dbReference>
<dbReference type="AlphaFoldDB" id="A0A918DT73"/>
<dbReference type="InterPro" id="IPR009057">
    <property type="entry name" value="Homeodomain-like_sf"/>
</dbReference>
<reference evidence="4 5" key="1">
    <citation type="journal article" date="2014" name="Int. J. Syst. Evol. Microbiol.">
        <title>Complete genome sequence of Corynebacterium casei LMG S-19264T (=DSM 44701T), isolated from a smear-ripened cheese.</title>
        <authorList>
            <consortium name="US DOE Joint Genome Institute (JGI-PGF)"/>
            <person name="Walter F."/>
            <person name="Albersmeier A."/>
            <person name="Kalinowski J."/>
            <person name="Ruckert C."/>
        </authorList>
    </citation>
    <scope>NUCLEOTIDE SEQUENCE [LARGE SCALE GENOMIC DNA]</scope>
    <source>
        <strain evidence="4 5">CGMCC 1.7286</strain>
    </source>
</reference>
<dbReference type="GO" id="GO:0003700">
    <property type="term" value="F:DNA-binding transcription factor activity"/>
    <property type="evidence" value="ECO:0007669"/>
    <property type="project" value="TreeGrafter"/>
</dbReference>
<keyword evidence="5" id="KW-1185">Reference proteome</keyword>
<organism evidence="4 5">
    <name type="scientific">Marinobacterium nitratireducens</name>
    <dbReference type="NCBI Taxonomy" id="518897"/>
    <lineage>
        <taxon>Bacteria</taxon>
        <taxon>Pseudomonadati</taxon>
        <taxon>Pseudomonadota</taxon>
        <taxon>Gammaproteobacteria</taxon>
        <taxon>Oceanospirillales</taxon>
        <taxon>Oceanospirillaceae</taxon>
        <taxon>Marinobacterium</taxon>
    </lineage>
</organism>
<dbReference type="PANTHER" id="PTHR30055:SF239">
    <property type="entry name" value="TRANSCRIPTIONAL REGULATORY PROTEIN"/>
    <property type="match status" value="1"/>
</dbReference>
<evidence type="ECO:0000313" key="4">
    <source>
        <dbReference type="EMBL" id="GGO81330.1"/>
    </source>
</evidence>
<proteinExistence type="predicted"/>
<feature type="domain" description="HTH tetR-type" evidence="3">
    <location>
        <begin position="13"/>
        <end position="73"/>
    </location>
</feature>
<dbReference type="PRINTS" id="PR00455">
    <property type="entry name" value="HTHTETR"/>
</dbReference>
<dbReference type="SUPFAM" id="SSF46689">
    <property type="entry name" value="Homeodomain-like"/>
    <property type="match status" value="1"/>
</dbReference>
<dbReference type="EMBL" id="BMLT01000004">
    <property type="protein sequence ID" value="GGO81330.1"/>
    <property type="molecule type" value="Genomic_DNA"/>
</dbReference>
<feature type="DNA-binding region" description="H-T-H motif" evidence="2">
    <location>
        <begin position="36"/>
        <end position="55"/>
    </location>
</feature>
<protein>
    <submittedName>
        <fullName evidence="4">TetR family transcriptional regulator</fullName>
    </submittedName>
</protein>
<evidence type="ECO:0000256" key="1">
    <source>
        <dbReference type="ARBA" id="ARBA00023125"/>
    </source>
</evidence>
<sequence length="191" mass="22316">MRTRIQENRMNIKLSRHQWITEAFAVLAEAGVDGIKIEGLAKRLRVTKGGFYWHFRNREDLLLHMLEQWRVGRIETIHEQTRDEDHAADTLKYLIRLYTDSTNLRGNAIELAVRDWARSDSRAAEAVEAVDRERLDCVSSLFAQLDLSPDDAYSRAYLFYSFIFGQSLLNDDSCRLEPKKIKQFCTRFLVS</sequence>
<comment type="caution">
    <text evidence="4">The sequence shown here is derived from an EMBL/GenBank/DDBJ whole genome shotgun (WGS) entry which is preliminary data.</text>
</comment>
<dbReference type="Proteomes" id="UP000599578">
    <property type="component" value="Unassembled WGS sequence"/>
</dbReference>
<name>A0A918DT73_9GAMM</name>
<dbReference type="Gene3D" id="1.10.357.10">
    <property type="entry name" value="Tetracycline Repressor, domain 2"/>
    <property type="match status" value="1"/>
</dbReference>
<accession>A0A918DT73</accession>
<dbReference type="GO" id="GO:0000976">
    <property type="term" value="F:transcription cis-regulatory region binding"/>
    <property type="evidence" value="ECO:0007669"/>
    <property type="project" value="TreeGrafter"/>
</dbReference>
<dbReference type="InterPro" id="IPR001647">
    <property type="entry name" value="HTH_TetR"/>
</dbReference>
<evidence type="ECO:0000259" key="3">
    <source>
        <dbReference type="PROSITE" id="PS50977"/>
    </source>
</evidence>
<dbReference type="InterPro" id="IPR050109">
    <property type="entry name" value="HTH-type_TetR-like_transc_reg"/>
</dbReference>
<gene>
    <name evidence="4" type="ORF">GCM10011348_20110</name>
</gene>
<dbReference type="PROSITE" id="PS50977">
    <property type="entry name" value="HTH_TETR_2"/>
    <property type="match status" value="1"/>
</dbReference>
<evidence type="ECO:0000256" key="2">
    <source>
        <dbReference type="PROSITE-ProRule" id="PRU00335"/>
    </source>
</evidence>